<dbReference type="InterPro" id="IPR013815">
    <property type="entry name" value="ATP_grasp_subdomain_1"/>
</dbReference>
<sequence>MNFVVISPNYPESYWMFCRGLKENGAKVLAIVDTPYNQLKQELKEYCDEIYVVKSFHDYDEMIKACGYFTFKYGKIDWIESNNEAWLDLDARLRDDFNVKTGFSLERIEELQSKSQMKKYYKEANVPVADYKVLHTLQDGLDFADKVGYPLVMKPDHGVGASMTYKIMNAEQLESVYMQTKDHVMILEQYIDGDVFTLDGICDKNGDIRYLNSLEYVGNCMDSVLYQQSIGCFTTLEISDECRDIVQRTIHAFKIKNRFFHCEFFRLNHDVQGLGEKGRIFGLEVNFRPPGGFCPDLMNYAGELDVYRLWAEVILKQQASYSKLRRYSAGFVGRRNSIKYRFTVKEIQDMFKEELIDILYLPEAIAAAMGDVAIVAKFTSPSRRDEFFKVALKRKDRL</sequence>
<evidence type="ECO:0000259" key="5">
    <source>
        <dbReference type="PROSITE" id="PS50975"/>
    </source>
</evidence>
<dbReference type="AlphaFoldDB" id="A0A395W535"/>
<dbReference type="Gene3D" id="3.40.50.20">
    <property type="match status" value="1"/>
</dbReference>
<dbReference type="Proteomes" id="UP000265489">
    <property type="component" value="Unassembled WGS sequence"/>
</dbReference>
<gene>
    <name evidence="6" type="ORF">DWW32_10340</name>
</gene>
<dbReference type="PANTHER" id="PTHR43585">
    <property type="entry name" value="FUMIPYRROLE BIOSYNTHESIS PROTEIN C"/>
    <property type="match status" value="1"/>
</dbReference>
<evidence type="ECO:0000256" key="2">
    <source>
        <dbReference type="ARBA" id="ARBA00022741"/>
    </source>
</evidence>
<feature type="domain" description="ATP-grasp" evidence="5">
    <location>
        <begin position="118"/>
        <end position="315"/>
    </location>
</feature>
<dbReference type="GeneID" id="66578804"/>
<dbReference type="Pfam" id="PF13535">
    <property type="entry name" value="ATP-grasp_4"/>
    <property type="match status" value="1"/>
</dbReference>
<dbReference type="SUPFAM" id="SSF56059">
    <property type="entry name" value="Glutathione synthetase ATP-binding domain-like"/>
    <property type="match status" value="1"/>
</dbReference>
<keyword evidence="2 4" id="KW-0547">Nucleotide-binding</keyword>
<comment type="caution">
    <text evidence="6">The sequence shown here is derived from an EMBL/GenBank/DDBJ whole genome shotgun (WGS) entry which is preliminary data.</text>
</comment>
<evidence type="ECO:0000256" key="3">
    <source>
        <dbReference type="ARBA" id="ARBA00022840"/>
    </source>
</evidence>
<dbReference type="GO" id="GO:0005524">
    <property type="term" value="F:ATP binding"/>
    <property type="evidence" value="ECO:0007669"/>
    <property type="project" value="UniProtKB-UniRule"/>
</dbReference>
<dbReference type="Gene3D" id="3.30.1490.20">
    <property type="entry name" value="ATP-grasp fold, A domain"/>
    <property type="match status" value="1"/>
</dbReference>
<dbReference type="GO" id="GO:0046872">
    <property type="term" value="F:metal ion binding"/>
    <property type="evidence" value="ECO:0007669"/>
    <property type="project" value="InterPro"/>
</dbReference>
<organism evidence="6 7">
    <name type="scientific">Holdemanella biformis</name>
    <dbReference type="NCBI Taxonomy" id="1735"/>
    <lineage>
        <taxon>Bacteria</taxon>
        <taxon>Bacillati</taxon>
        <taxon>Bacillota</taxon>
        <taxon>Erysipelotrichia</taxon>
        <taxon>Erysipelotrichales</taxon>
        <taxon>Erysipelotrichaceae</taxon>
        <taxon>Holdemanella</taxon>
    </lineage>
</organism>
<name>A0A395W535_9FIRM</name>
<keyword evidence="3 4" id="KW-0067">ATP-binding</keyword>
<dbReference type="Gene3D" id="3.30.470.20">
    <property type="entry name" value="ATP-grasp fold, B domain"/>
    <property type="match status" value="1"/>
</dbReference>
<keyword evidence="1" id="KW-0436">Ligase</keyword>
<accession>A0A395W535</accession>
<dbReference type="InterPro" id="IPR011761">
    <property type="entry name" value="ATP-grasp"/>
</dbReference>
<dbReference type="PANTHER" id="PTHR43585:SF2">
    <property type="entry name" value="ATP-GRASP ENZYME FSQD"/>
    <property type="match status" value="1"/>
</dbReference>
<evidence type="ECO:0000313" key="6">
    <source>
        <dbReference type="EMBL" id="RGU89684.1"/>
    </source>
</evidence>
<dbReference type="EMBL" id="QRYQ01000024">
    <property type="protein sequence ID" value="RGU89684.1"/>
    <property type="molecule type" value="Genomic_DNA"/>
</dbReference>
<dbReference type="GO" id="GO:0016874">
    <property type="term" value="F:ligase activity"/>
    <property type="evidence" value="ECO:0007669"/>
    <property type="project" value="UniProtKB-KW"/>
</dbReference>
<protein>
    <submittedName>
        <fullName evidence="6">ATP-grasp domain-containing protein</fullName>
    </submittedName>
</protein>
<dbReference type="PROSITE" id="PS50975">
    <property type="entry name" value="ATP_GRASP"/>
    <property type="match status" value="1"/>
</dbReference>
<evidence type="ECO:0000256" key="1">
    <source>
        <dbReference type="ARBA" id="ARBA00022598"/>
    </source>
</evidence>
<reference evidence="6 7" key="1">
    <citation type="submission" date="2018-08" db="EMBL/GenBank/DDBJ databases">
        <title>A genome reference for cultivated species of the human gut microbiota.</title>
        <authorList>
            <person name="Zou Y."/>
            <person name="Xue W."/>
            <person name="Luo G."/>
        </authorList>
    </citation>
    <scope>NUCLEOTIDE SEQUENCE [LARGE SCALE GENOMIC DNA]</scope>
    <source>
        <strain evidence="6 7">AF15-20</strain>
    </source>
</reference>
<dbReference type="InterPro" id="IPR052032">
    <property type="entry name" value="ATP-dep_AA_Ligase"/>
</dbReference>
<dbReference type="RefSeq" id="WP_118325706.1">
    <property type="nucleotide sequence ID" value="NZ_CATXNH010000010.1"/>
</dbReference>
<proteinExistence type="predicted"/>
<evidence type="ECO:0000256" key="4">
    <source>
        <dbReference type="PROSITE-ProRule" id="PRU00409"/>
    </source>
</evidence>
<evidence type="ECO:0000313" key="7">
    <source>
        <dbReference type="Proteomes" id="UP000265489"/>
    </source>
</evidence>